<dbReference type="Proteomes" id="UP000547976">
    <property type="component" value="Unassembled WGS sequence"/>
</dbReference>
<dbReference type="RefSeq" id="XP_036541479.1">
    <property type="nucleotide sequence ID" value="XM_036680713.1"/>
</dbReference>
<protein>
    <submittedName>
        <fullName evidence="1">Uncharacterized protein</fullName>
    </submittedName>
</protein>
<sequence length="132" mass="14951">MTRIMGGEQDGEQRRKHNSWKSLTNELMHQVIRTFRNDLIKADEILLGRGKDEQGEPIERFEGVGKLFEGVLPQLDAFFATQNNADVVLPMVLEIIKAQHLVEEQGEGKWLQPLEVILGEALCQQISEVDVA</sequence>
<dbReference type="OrthoDB" id="3231000at2759"/>
<gene>
    <name evidence="1" type="ORF">FSUBG_2891</name>
</gene>
<name>A0A8H5Q6S0_GIBSU</name>
<dbReference type="EMBL" id="JAAOAV010000026">
    <property type="protein sequence ID" value="KAF5610630.1"/>
    <property type="molecule type" value="Genomic_DNA"/>
</dbReference>
<dbReference type="GeneID" id="59315431"/>
<evidence type="ECO:0000313" key="2">
    <source>
        <dbReference type="Proteomes" id="UP000547976"/>
    </source>
</evidence>
<organism evidence="1 2">
    <name type="scientific">Gibberella subglutinans</name>
    <name type="common">Fusarium subglutinans</name>
    <dbReference type="NCBI Taxonomy" id="42677"/>
    <lineage>
        <taxon>Eukaryota</taxon>
        <taxon>Fungi</taxon>
        <taxon>Dikarya</taxon>
        <taxon>Ascomycota</taxon>
        <taxon>Pezizomycotina</taxon>
        <taxon>Sordariomycetes</taxon>
        <taxon>Hypocreomycetidae</taxon>
        <taxon>Hypocreales</taxon>
        <taxon>Nectriaceae</taxon>
        <taxon>Fusarium</taxon>
        <taxon>Fusarium fujikuroi species complex</taxon>
    </lineage>
</organism>
<comment type="caution">
    <text evidence="1">The sequence shown here is derived from an EMBL/GenBank/DDBJ whole genome shotgun (WGS) entry which is preliminary data.</text>
</comment>
<keyword evidence="2" id="KW-1185">Reference proteome</keyword>
<reference evidence="1 2" key="1">
    <citation type="submission" date="2020-05" db="EMBL/GenBank/DDBJ databases">
        <title>Identification and distribution of gene clusters putatively required for synthesis of sphingolipid metabolism inhibitors in phylogenetically diverse species of the filamentous fungus Fusarium.</title>
        <authorList>
            <person name="Kim H.-S."/>
            <person name="Busman M."/>
            <person name="Brown D.W."/>
            <person name="Divon H."/>
            <person name="Uhlig S."/>
            <person name="Proctor R.H."/>
        </authorList>
    </citation>
    <scope>NUCLEOTIDE SEQUENCE [LARGE SCALE GENOMIC DNA]</scope>
    <source>
        <strain evidence="1 2">NRRL 66333</strain>
    </source>
</reference>
<proteinExistence type="predicted"/>
<dbReference type="AlphaFoldDB" id="A0A8H5Q6S0"/>
<evidence type="ECO:0000313" key="1">
    <source>
        <dbReference type="EMBL" id="KAF5610630.1"/>
    </source>
</evidence>
<accession>A0A8H5Q6S0</accession>